<reference evidence="2 3" key="1">
    <citation type="submission" date="2005-09" db="EMBL/GenBank/DDBJ databases">
        <authorList>
            <person name="Glass J.I."/>
            <person name="Lartigue C."/>
            <person name="Pfannkoch C."/>
            <person name="Baden-Tillson H."/>
            <person name="Smith H.O."/>
            <person name="Venter J.C."/>
            <person name="Roske K."/>
            <person name="Wise K.S."/>
            <person name="Calcutt M.J."/>
            <person name="Nelson W.C."/>
            <person name="Nierman W.C."/>
        </authorList>
    </citation>
    <scope>NUCLEOTIDE SEQUENCE [LARGE SCALE GENOMIC DNA]</scope>
    <source>
        <strain evidence="3">California kid / ATCC 27343 / NCTC 10154</strain>
    </source>
</reference>
<dbReference type="AlphaFoldDB" id="Q2SSG5"/>
<evidence type="ECO:0000313" key="2">
    <source>
        <dbReference type="EMBL" id="ABC01671.1"/>
    </source>
</evidence>
<dbReference type="PROSITE" id="PS51257">
    <property type="entry name" value="PROKAR_LIPOPROTEIN"/>
    <property type="match status" value="1"/>
</dbReference>
<dbReference type="Proteomes" id="UP000001928">
    <property type="component" value="Chromosome"/>
</dbReference>
<dbReference type="EMBL" id="CP000123">
    <property type="protein sequence ID" value="ABC01671.1"/>
    <property type="molecule type" value="Genomic_DNA"/>
</dbReference>
<dbReference type="InterPro" id="IPR005046">
    <property type="entry name" value="DUF285"/>
</dbReference>
<accession>Q2SSG5</accession>
<dbReference type="Pfam" id="PF03382">
    <property type="entry name" value="DUF285"/>
    <property type="match status" value="1"/>
</dbReference>
<feature type="signal peptide" evidence="1">
    <location>
        <begin position="1"/>
        <end position="19"/>
    </location>
</feature>
<dbReference type="PhylomeDB" id="Q2SSG5"/>
<name>Q2SSG5_MYCCT</name>
<dbReference type="GeneID" id="23778732"/>
<keyword evidence="1" id="KW-0732">Signal</keyword>
<dbReference type="RefSeq" id="WP_011387199.1">
    <property type="nucleotide sequence ID" value="NC_007633.1"/>
</dbReference>
<evidence type="ECO:0000313" key="3">
    <source>
        <dbReference type="Proteomes" id="UP000001928"/>
    </source>
</evidence>
<feature type="chain" id="PRO_5004216042" evidence="1">
    <location>
        <begin position="20"/>
        <end position="371"/>
    </location>
</feature>
<keyword evidence="2" id="KW-0449">Lipoprotein</keyword>
<gene>
    <name evidence="2" type="ordered locus">MCAP_0312</name>
</gene>
<protein>
    <submittedName>
        <fullName evidence="2">Lipoprotein, putative</fullName>
    </submittedName>
</protein>
<dbReference type="KEGG" id="mcp:MCAP_0312"/>
<proteinExistence type="predicted"/>
<dbReference type="InterPro" id="IPR011889">
    <property type="entry name" value="Liste_lipo_26"/>
</dbReference>
<dbReference type="HOGENOM" id="CLU_063436_0_0_14"/>
<sequence length="371" mass="43213">MRKLLVIILGLTLTSSITPMVVSCFGISTNNLDLNDESKLLVNPESNSYEVKLFNNSWDVTSKKYQKAIIELTSELTNWEFELFKDKDLNLNDKKSIYNEFIYPSKMQLEWWKFVVKQAEYEKINTQLNLRNLLVQLERAIDYINNQKHLSSDLSSELSVWIQKWNSVKSYLINQLFKFKKLLLDKKIEKKTLYDKSDNTICTQIGYFTNDKGEIQIEQFLPTTKKVPSVLPKGITNLKSAFKDNEHESIDGIQYWDTSNATNMEYMFYEAKSFNQPIGNWDVSNVTNMAGMFFGATSFNQDISTKILGTQTKQDLVWNTSSATNMNRMFFRATSFNQDISNWNVFNVENSTNFSNTNPNWKSEHHPKFTK</sequence>
<evidence type="ECO:0000256" key="1">
    <source>
        <dbReference type="SAM" id="SignalP"/>
    </source>
</evidence>
<dbReference type="NCBIfam" id="TIGR02167">
    <property type="entry name" value="Liste_lipo_26"/>
    <property type="match status" value="1"/>
</dbReference>
<organism evidence="2 3">
    <name type="scientific">Mycoplasma capricolum subsp. capricolum (strain California kid / ATCC 27343 / NCTC 10154)</name>
    <dbReference type="NCBI Taxonomy" id="340047"/>
    <lineage>
        <taxon>Bacteria</taxon>
        <taxon>Bacillati</taxon>
        <taxon>Mycoplasmatota</taxon>
        <taxon>Mollicutes</taxon>
        <taxon>Mycoplasmataceae</taxon>
        <taxon>Mycoplasma</taxon>
    </lineage>
</organism>